<feature type="transmembrane region" description="Helical" evidence="7">
    <location>
        <begin position="134"/>
        <end position="159"/>
    </location>
</feature>
<evidence type="ECO:0000256" key="2">
    <source>
        <dbReference type="ARBA" id="ARBA00022448"/>
    </source>
</evidence>
<keyword evidence="11" id="KW-1185">Reference proteome</keyword>
<feature type="domain" description="ABC transmembrane type-1" evidence="9">
    <location>
        <begin position="134"/>
        <end position="334"/>
    </location>
</feature>
<name>A0ABR9JEN4_9MICC</name>
<keyword evidence="4 7" id="KW-0812">Transmembrane</keyword>
<dbReference type="PROSITE" id="PS50928">
    <property type="entry name" value="ABC_TM1"/>
    <property type="match status" value="1"/>
</dbReference>
<dbReference type="Pfam" id="PF19300">
    <property type="entry name" value="BPD_transp_1_N"/>
    <property type="match status" value="1"/>
</dbReference>
<keyword evidence="2 7" id="KW-0813">Transport</keyword>
<proteinExistence type="inferred from homology"/>
<sequence>MTLTPSNVFTEPLEATPVPPIPSSPRPRTRPTLILSLLLRKMGGAAVVVWAAASLTFLMQVLLPGDRATMLLNQQTGQVQERSAEELAPINEMFGFTDPLLLQYLNFLGGLLRGDLGVSYQLLQPVTTVIGDQIAPTVILTFSSLAVAWVVALVLLVLTARRVGWVSRLFSGFEAAAAALPQYWLGIILLVVFALGLGVFPVVGGEGLLGLVLPALTLGIPLAGFLGQTMRTEFERTLDEPFVLTARARGMSDAGVRIRHVLRHALLPGLTLTGWAIGSLFSGAVIAENVFSRPGLGGVLVDAVNGRDLPVVCGVVILVALIYVIANLVVDTAYVLVDPRLKLAR</sequence>
<feature type="transmembrane region" description="Helical" evidence="7">
    <location>
        <begin position="265"/>
        <end position="287"/>
    </location>
</feature>
<dbReference type="EMBL" id="JADBED010000001">
    <property type="protein sequence ID" value="MBE1524390.1"/>
    <property type="molecule type" value="Genomic_DNA"/>
</dbReference>
<evidence type="ECO:0000256" key="1">
    <source>
        <dbReference type="ARBA" id="ARBA00004651"/>
    </source>
</evidence>
<dbReference type="Gene3D" id="1.10.3720.10">
    <property type="entry name" value="MetI-like"/>
    <property type="match status" value="1"/>
</dbReference>
<feature type="transmembrane region" description="Helical" evidence="7">
    <location>
        <begin position="43"/>
        <end position="63"/>
    </location>
</feature>
<protein>
    <submittedName>
        <fullName evidence="10">Peptide/nickel transport system permease protein</fullName>
    </submittedName>
</protein>
<accession>A0ABR9JEN4</accession>
<feature type="transmembrane region" description="Helical" evidence="7">
    <location>
        <begin position="180"/>
        <end position="202"/>
    </location>
</feature>
<comment type="similarity">
    <text evidence="7">Belongs to the binding-protein-dependent transport system permease family.</text>
</comment>
<dbReference type="InterPro" id="IPR035906">
    <property type="entry name" value="MetI-like_sf"/>
</dbReference>
<keyword evidence="6 7" id="KW-0472">Membrane</keyword>
<evidence type="ECO:0000256" key="5">
    <source>
        <dbReference type="ARBA" id="ARBA00022989"/>
    </source>
</evidence>
<dbReference type="Pfam" id="PF00528">
    <property type="entry name" value="BPD_transp_1"/>
    <property type="match status" value="1"/>
</dbReference>
<gene>
    <name evidence="10" type="ORF">H4W27_001508</name>
</gene>
<feature type="transmembrane region" description="Helical" evidence="7">
    <location>
        <begin position="208"/>
        <end position="226"/>
    </location>
</feature>
<feature type="transmembrane region" description="Helical" evidence="7">
    <location>
        <begin position="309"/>
        <end position="337"/>
    </location>
</feature>
<comment type="subcellular location">
    <subcellularLocation>
        <location evidence="1 7">Cell membrane</location>
        <topology evidence="1 7">Multi-pass membrane protein</topology>
    </subcellularLocation>
</comment>
<reference evidence="10 11" key="1">
    <citation type="submission" date="2020-10" db="EMBL/GenBank/DDBJ databases">
        <title>Sequencing the genomes of 1000 actinobacteria strains.</title>
        <authorList>
            <person name="Klenk H.-P."/>
        </authorList>
    </citation>
    <scope>NUCLEOTIDE SEQUENCE [LARGE SCALE GENOMIC DNA]</scope>
    <source>
        <strain evidence="10 11">DSM 15666</strain>
    </source>
</reference>
<evidence type="ECO:0000256" key="4">
    <source>
        <dbReference type="ARBA" id="ARBA00022692"/>
    </source>
</evidence>
<dbReference type="InterPro" id="IPR000515">
    <property type="entry name" value="MetI-like"/>
</dbReference>
<dbReference type="SUPFAM" id="SSF161098">
    <property type="entry name" value="MetI-like"/>
    <property type="match status" value="1"/>
</dbReference>
<comment type="caution">
    <text evidence="10">The sequence shown here is derived from an EMBL/GenBank/DDBJ whole genome shotgun (WGS) entry which is preliminary data.</text>
</comment>
<keyword evidence="3" id="KW-1003">Cell membrane</keyword>
<dbReference type="RefSeq" id="WP_225939046.1">
    <property type="nucleotide sequence ID" value="NZ_BAAALJ010000002.1"/>
</dbReference>
<organism evidence="10 11">
    <name type="scientific">Nesterenkonia lutea</name>
    <dbReference type="NCBI Taxonomy" id="272919"/>
    <lineage>
        <taxon>Bacteria</taxon>
        <taxon>Bacillati</taxon>
        <taxon>Actinomycetota</taxon>
        <taxon>Actinomycetes</taxon>
        <taxon>Micrococcales</taxon>
        <taxon>Micrococcaceae</taxon>
        <taxon>Nesterenkonia</taxon>
    </lineage>
</organism>
<evidence type="ECO:0000259" key="9">
    <source>
        <dbReference type="PROSITE" id="PS50928"/>
    </source>
</evidence>
<keyword evidence="5 7" id="KW-1133">Transmembrane helix</keyword>
<dbReference type="Proteomes" id="UP000643525">
    <property type="component" value="Unassembled WGS sequence"/>
</dbReference>
<dbReference type="PANTHER" id="PTHR43163">
    <property type="entry name" value="DIPEPTIDE TRANSPORT SYSTEM PERMEASE PROTEIN DPPB-RELATED"/>
    <property type="match status" value="1"/>
</dbReference>
<evidence type="ECO:0000256" key="6">
    <source>
        <dbReference type="ARBA" id="ARBA00023136"/>
    </source>
</evidence>
<dbReference type="PANTHER" id="PTHR43163:SF6">
    <property type="entry name" value="DIPEPTIDE TRANSPORT SYSTEM PERMEASE PROTEIN DPPB-RELATED"/>
    <property type="match status" value="1"/>
</dbReference>
<dbReference type="CDD" id="cd06261">
    <property type="entry name" value="TM_PBP2"/>
    <property type="match status" value="1"/>
</dbReference>
<dbReference type="InterPro" id="IPR045621">
    <property type="entry name" value="BPD_transp_1_N"/>
</dbReference>
<evidence type="ECO:0000313" key="10">
    <source>
        <dbReference type="EMBL" id="MBE1524390.1"/>
    </source>
</evidence>
<evidence type="ECO:0000256" key="8">
    <source>
        <dbReference type="SAM" id="MobiDB-lite"/>
    </source>
</evidence>
<evidence type="ECO:0000256" key="3">
    <source>
        <dbReference type="ARBA" id="ARBA00022475"/>
    </source>
</evidence>
<evidence type="ECO:0000256" key="7">
    <source>
        <dbReference type="RuleBase" id="RU363032"/>
    </source>
</evidence>
<evidence type="ECO:0000313" key="11">
    <source>
        <dbReference type="Proteomes" id="UP000643525"/>
    </source>
</evidence>
<feature type="region of interest" description="Disordered" evidence="8">
    <location>
        <begin position="1"/>
        <end position="28"/>
    </location>
</feature>